<comment type="caution">
    <text evidence="3">The sequence shown here is derived from an EMBL/GenBank/DDBJ whole genome shotgun (WGS) entry which is preliminary data.</text>
</comment>
<dbReference type="RefSeq" id="WP_205260002.1">
    <property type="nucleotide sequence ID" value="NZ_JAERWK010000008.1"/>
</dbReference>
<dbReference type="AlphaFoldDB" id="A0A938YF99"/>
<dbReference type="PANTHER" id="PTHR43319:SF3">
    <property type="entry name" value="BETA-LACTAMASE-RELATED DOMAIN-CONTAINING PROTEIN"/>
    <property type="match status" value="1"/>
</dbReference>
<protein>
    <submittedName>
        <fullName evidence="3">Beta-lactamase family protein</fullName>
    </submittedName>
</protein>
<feature type="domain" description="Beta-lactamase-related" evidence="2">
    <location>
        <begin position="35"/>
        <end position="406"/>
    </location>
</feature>
<dbReference type="InterPro" id="IPR012338">
    <property type="entry name" value="Beta-lactam/transpept-like"/>
</dbReference>
<dbReference type="InterPro" id="IPR052907">
    <property type="entry name" value="Beta-lactamase/esterase"/>
</dbReference>
<dbReference type="Gene3D" id="3.40.710.10">
    <property type="entry name" value="DD-peptidase/beta-lactamase superfamily"/>
    <property type="match status" value="1"/>
</dbReference>
<gene>
    <name evidence="3" type="ORF">JL106_07285</name>
</gene>
<dbReference type="Proteomes" id="UP000663792">
    <property type="component" value="Unassembled WGS sequence"/>
</dbReference>
<dbReference type="Pfam" id="PF00144">
    <property type="entry name" value="Beta-lactamase"/>
    <property type="match status" value="1"/>
</dbReference>
<evidence type="ECO:0000259" key="2">
    <source>
        <dbReference type="Pfam" id="PF00144"/>
    </source>
</evidence>
<keyword evidence="4" id="KW-1185">Reference proteome</keyword>
<evidence type="ECO:0000313" key="3">
    <source>
        <dbReference type="EMBL" id="MBM9467084.1"/>
    </source>
</evidence>
<dbReference type="PANTHER" id="PTHR43319">
    <property type="entry name" value="BETA-LACTAMASE-RELATED"/>
    <property type="match status" value="1"/>
</dbReference>
<proteinExistence type="predicted"/>
<dbReference type="EMBL" id="JAERWK010000008">
    <property type="protein sequence ID" value="MBM9467084.1"/>
    <property type="molecule type" value="Genomic_DNA"/>
</dbReference>
<organism evidence="3 4">
    <name type="scientific">Nakamurella leprariae</name>
    <dbReference type="NCBI Taxonomy" id="2803911"/>
    <lineage>
        <taxon>Bacteria</taxon>
        <taxon>Bacillati</taxon>
        <taxon>Actinomycetota</taxon>
        <taxon>Actinomycetes</taxon>
        <taxon>Nakamurellales</taxon>
        <taxon>Nakamurellaceae</taxon>
        <taxon>Nakamurella</taxon>
    </lineage>
</organism>
<evidence type="ECO:0000313" key="4">
    <source>
        <dbReference type="Proteomes" id="UP000663792"/>
    </source>
</evidence>
<accession>A0A938YF99</accession>
<dbReference type="SUPFAM" id="SSF56601">
    <property type="entry name" value="beta-lactamase/transpeptidase-like"/>
    <property type="match status" value="1"/>
</dbReference>
<sequence>MSAGTTGQATAAPTGTTGAEPTIEGFTAPGFEAVRAAFEENFASRGEVGASVGVVVDGRTVVDLWGGVADPATGRAWQRDTTTLVYSVTKGISSVLLHVLAQRGTLDLDAPVAEYWPEFAQQGKGRVTVRQLVSHQVGLPAVDTRLSLEQLLDGHSVAEALAAQPPLWEPGTAHGYHALTFGWLVAELVRRATGREFGELVQELLAEPLGLTLWVGLPSDAGADVATLVDGVPDPALFAAMDPAAQEAMLKFREIIADPESLFARVLSTNGALPTPDAAAWNDPRVRATALPAASGITNGRSLARLYGACVAEVDGIRLLDPDVVDRARTELVFGADQVLMSPTRFGTGFMLHHDGMAMLSDASFGHTGAGGALAFADVDARVGFGYAQNLLGANPVELRSAALVAAVRDSLG</sequence>
<evidence type="ECO:0000256" key="1">
    <source>
        <dbReference type="SAM" id="MobiDB-lite"/>
    </source>
</evidence>
<name>A0A938YF99_9ACTN</name>
<feature type="region of interest" description="Disordered" evidence="1">
    <location>
        <begin position="1"/>
        <end position="24"/>
    </location>
</feature>
<dbReference type="InterPro" id="IPR001466">
    <property type="entry name" value="Beta-lactam-related"/>
</dbReference>
<reference evidence="3" key="1">
    <citation type="submission" date="2021-01" db="EMBL/GenBank/DDBJ databases">
        <title>YIM 132084 draft genome.</title>
        <authorList>
            <person name="An D."/>
        </authorList>
    </citation>
    <scope>NUCLEOTIDE SEQUENCE</scope>
    <source>
        <strain evidence="3">YIM 132084</strain>
    </source>
</reference>